<dbReference type="Gene3D" id="3.30.160.60">
    <property type="entry name" value="Classic Zinc Finger"/>
    <property type="match status" value="4"/>
</dbReference>
<dbReference type="InterPro" id="IPR003604">
    <property type="entry name" value="Matrin/U1-like-C_Znf_C2H2"/>
</dbReference>
<dbReference type="InterPro" id="IPR052644">
    <property type="entry name" value="ZMAT3"/>
</dbReference>
<proteinExistence type="predicted"/>
<dbReference type="PANTHER" id="PTHR46786:SF1">
    <property type="entry name" value="ZINC FINGER MATRIN-TYPE PROTEIN 3"/>
    <property type="match status" value="1"/>
</dbReference>
<dbReference type="PROSITE" id="PS00028">
    <property type="entry name" value="ZINC_FINGER_C2H2_1"/>
    <property type="match status" value="2"/>
</dbReference>
<gene>
    <name evidence="2" type="primary">NCL1_39541</name>
    <name evidence="2" type="ORF">TNCT_548761</name>
</gene>
<evidence type="ECO:0000313" key="2">
    <source>
        <dbReference type="EMBL" id="GFR33680.1"/>
    </source>
</evidence>
<feature type="domain" description="C2H2-type" evidence="1">
    <location>
        <begin position="140"/>
        <end position="162"/>
    </location>
</feature>
<dbReference type="OrthoDB" id="6436350at2759"/>
<name>A0A8X6I3R3_TRICU</name>
<dbReference type="InterPro" id="IPR036236">
    <property type="entry name" value="Znf_C2H2_sf"/>
</dbReference>
<dbReference type="GO" id="GO:0008270">
    <property type="term" value="F:zinc ion binding"/>
    <property type="evidence" value="ECO:0007669"/>
    <property type="project" value="InterPro"/>
</dbReference>
<dbReference type="InterPro" id="IPR013087">
    <property type="entry name" value="Znf_C2H2_type"/>
</dbReference>
<dbReference type="AlphaFoldDB" id="A0A8X6I3R3"/>
<keyword evidence="3" id="KW-1185">Reference proteome</keyword>
<sequence>MSWSRVRVMRKQQLYFKSSMEGLRCDVCNKSFTGMECFKQHEASEKHKRKLRFSNGTLQDTTNTTEMKSDALYHCSVCSISVSGMMNYEKHVNSLDHANMIQMKNRITAGSAVETNNTRMPNSIISMNNSMNVIVPYAECKLCKKQFSGAEPYQQHLVSAAHIKKSGMHSSFQIQRDENFNIGEKEKLIDNKLLYDSEYAKSAKCSSDGAPSLFTRQEICNITGNSEAQLNYMCVICNIPSSGPIPYEQHLQGKFHKKKVIERELRKSRGIDYPLPLPDSTLQNSMEYNPGADPRYYCDICNKQCSGPIPFNSHIISKDHGKNVRIAEMTTNMNKIKESGLWPGSGSFASNSFLNTGEISSTNEVDSENNIKGIPQMNDLNSKSEIDNVTKFQMNSTDLIQGIALPNLNIITPENMDITVLGINEEIVFNGKKKETE</sequence>
<feature type="domain" description="C2H2-type" evidence="1">
    <location>
        <begin position="25"/>
        <end position="47"/>
    </location>
</feature>
<evidence type="ECO:0000313" key="3">
    <source>
        <dbReference type="Proteomes" id="UP000887116"/>
    </source>
</evidence>
<comment type="caution">
    <text evidence="2">The sequence shown here is derived from an EMBL/GenBank/DDBJ whole genome shotgun (WGS) entry which is preliminary data.</text>
</comment>
<evidence type="ECO:0000259" key="1">
    <source>
        <dbReference type="PROSITE" id="PS00028"/>
    </source>
</evidence>
<dbReference type="Proteomes" id="UP000887116">
    <property type="component" value="Unassembled WGS sequence"/>
</dbReference>
<dbReference type="PANTHER" id="PTHR46786">
    <property type="entry name" value="ZINC FINGER MATRIN-TYPE PROTEIN 3"/>
    <property type="match status" value="1"/>
</dbReference>
<dbReference type="EMBL" id="BMAO01029715">
    <property type="protein sequence ID" value="GFR33680.1"/>
    <property type="molecule type" value="Genomic_DNA"/>
</dbReference>
<dbReference type="SUPFAM" id="SSF57667">
    <property type="entry name" value="beta-beta-alpha zinc fingers"/>
    <property type="match status" value="4"/>
</dbReference>
<accession>A0A8X6I3R3</accession>
<dbReference type="Pfam" id="PF12874">
    <property type="entry name" value="zf-met"/>
    <property type="match status" value="3"/>
</dbReference>
<dbReference type="GO" id="GO:0003676">
    <property type="term" value="F:nucleic acid binding"/>
    <property type="evidence" value="ECO:0007669"/>
    <property type="project" value="InterPro"/>
</dbReference>
<organism evidence="2 3">
    <name type="scientific">Trichonephila clavata</name>
    <name type="common">Joro spider</name>
    <name type="synonym">Nephila clavata</name>
    <dbReference type="NCBI Taxonomy" id="2740835"/>
    <lineage>
        <taxon>Eukaryota</taxon>
        <taxon>Metazoa</taxon>
        <taxon>Ecdysozoa</taxon>
        <taxon>Arthropoda</taxon>
        <taxon>Chelicerata</taxon>
        <taxon>Arachnida</taxon>
        <taxon>Araneae</taxon>
        <taxon>Araneomorphae</taxon>
        <taxon>Entelegynae</taxon>
        <taxon>Araneoidea</taxon>
        <taxon>Nephilidae</taxon>
        <taxon>Trichonephila</taxon>
    </lineage>
</organism>
<protein>
    <submittedName>
        <fullName evidence="2">Zinc finger protein</fullName>
    </submittedName>
</protein>
<dbReference type="SMART" id="SM00355">
    <property type="entry name" value="ZnF_C2H2"/>
    <property type="match status" value="5"/>
</dbReference>
<reference evidence="2" key="1">
    <citation type="submission" date="2020-07" db="EMBL/GenBank/DDBJ databases">
        <title>Multicomponent nature underlies the extraordinary mechanical properties of spider dragline silk.</title>
        <authorList>
            <person name="Kono N."/>
            <person name="Nakamura H."/>
            <person name="Mori M."/>
            <person name="Yoshida Y."/>
            <person name="Ohtoshi R."/>
            <person name="Malay A.D."/>
            <person name="Moran D.A.P."/>
            <person name="Tomita M."/>
            <person name="Numata K."/>
            <person name="Arakawa K."/>
        </authorList>
    </citation>
    <scope>NUCLEOTIDE SEQUENCE</scope>
</reference>
<dbReference type="SMART" id="SM00451">
    <property type="entry name" value="ZnF_U1"/>
    <property type="match status" value="5"/>
</dbReference>